<name>A0ABP6M571_9ACTN</name>
<proteinExistence type="predicted"/>
<gene>
    <name evidence="1" type="ORF">GCM10010448_69450</name>
</gene>
<keyword evidence="2" id="KW-1185">Reference proteome</keyword>
<organism evidence="1 2">
    <name type="scientific">Streptomyces glomeratus</name>
    <dbReference type="NCBI Taxonomy" id="284452"/>
    <lineage>
        <taxon>Bacteria</taxon>
        <taxon>Bacillati</taxon>
        <taxon>Actinomycetota</taxon>
        <taxon>Actinomycetes</taxon>
        <taxon>Kitasatosporales</taxon>
        <taxon>Streptomycetaceae</taxon>
        <taxon>Streptomyces</taxon>
    </lineage>
</organism>
<evidence type="ECO:0000313" key="2">
    <source>
        <dbReference type="Proteomes" id="UP001501532"/>
    </source>
</evidence>
<reference evidence="2" key="1">
    <citation type="journal article" date="2019" name="Int. J. Syst. Evol. Microbiol.">
        <title>The Global Catalogue of Microorganisms (GCM) 10K type strain sequencing project: providing services to taxonomists for standard genome sequencing and annotation.</title>
        <authorList>
            <consortium name="The Broad Institute Genomics Platform"/>
            <consortium name="The Broad Institute Genome Sequencing Center for Infectious Disease"/>
            <person name="Wu L."/>
            <person name="Ma J."/>
        </authorList>
    </citation>
    <scope>NUCLEOTIDE SEQUENCE [LARGE SCALE GENOMIC DNA]</scope>
    <source>
        <strain evidence="2">JCM 9091</strain>
    </source>
</reference>
<evidence type="ECO:0000313" key="1">
    <source>
        <dbReference type="EMBL" id="GAA3077342.1"/>
    </source>
</evidence>
<dbReference type="RefSeq" id="WP_234519959.1">
    <property type="nucleotide sequence ID" value="NZ_BAAAUF010000095.1"/>
</dbReference>
<protein>
    <submittedName>
        <fullName evidence="1">Uncharacterized protein</fullName>
    </submittedName>
</protein>
<dbReference type="Proteomes" id="UP001501532">
    <property type="component" value="Unassembled WGS sequence"/>
</dbReference>
<accession>A0ABP6M571</accession>
<comment type="caution">
    <text evidence="1">The sequence shown here is derived from an EMBL/GenBank/DDBJ whole genome shotgun (WGS) entry which is preliminary data.</text>
</comment>
<sequence>MFRATIWTLPFVLAHQIALTAITNEPGLVTAAHRRGALPRLTRPER</sequence>
<dbReference type="EMBL" id="BAAAUF010000095">
    <property type="protein sequence ID" value="GAA3077342.1"/>
    <property type="molecule type" value="Genomic_DNA"/>
</dbReference>